<accession>A0A7J9E2L4</accession>
<dbReference type="AlphaFoldDB" id="A0A7J9E2L4"/>
<sequence>MRKGDYLTLVAVQPEGHYEEGEMQLWATSGGSPLIPLSEFSDPATMKKYGVKPDPETLDIANTAAKQKEVIFLLPKSMEMIFI</sequence>
<proteinExistence type="predicted"/>
<reference evidence="1 2" key="1">
    <citation type="journal article" date="2019" name="Genome Biol. Evol.">
        <title>Insights into the evolution of the New World diploid cottons (Gossypium, subgenus Houzingenia) based on genome sequencing.</title>
        <authorList>
            <person name="Grover C.E."/>
            <person name="Arick M.A. 2nd"/>
            <person name="Thrash A."/>
            <person name="Conover J.L."/>
            <person name="Sanders W.S."/>
            <person name="Peterson D.G."/>
            <person name="Frelichowski J.E."/>
            <person name="Scheffler J.A."/>
            <person name="Scheffler B.E."/>
            <person name="Wendel J.F."/>
        </authorList>
    </citation>
    <scope>NUCLEOTIDE SEQUENCE [LARGE SCALE GENOMIC DNA]</scope>
    <source>
        <strain evidence="1">8</strain>
        <tissue evidence="1">Leaf</tissue>
    </source>
</reference>
<protein>
    <submittedName>
        <fullName evidence="1">Uncharacterized protein</fullName>
    </submittedName>
</protein>
<dbReference type="Proteomes" id="UP000593568">
    <property type="component" value="Unassembled WGS sequence"/>
</dbReference>
<comment type="caution">
    <text evidence="1">The sequence shown here is derived from an EMBL/GenBank/DDBJ whole genome shotgun (WGS) entry which is preliminary data.</text>
</comment>
<name>A0A7J9E2L4_9ROSI</name>
<keyword evidence="2" id="KW-1185">Reference proteome</keyword>
<dbReference type="PANTHER" id="PTHR46100:SF4">
    <property type="entry name" value="USPA DOMAIN-CONTAINING PROTEIN"/>
    <property type="match status" value="1"/>
</dbReference>
<organism evidence="1 2">
    <name type="scientific">Gossypium trilobum</name>
    <dbReference type="NCBI Taxonomy" id="34281"/>
    <lineage>
        <taxon>Eukaryota</taxon>
        <taxon>Viridiplantae</taxon>
        <taxon>Streptophyta</taxon>
        <taxon>Embryophyta</taxon>
        <taxon>Tracheophyta</taxon>
        <taxon>Spermatophyta</taxon>
        <taxon>Magnoliopsida</taxon>
        <taxon>eudicotyledons</taxon>
        <taxon>Gunneridae</taxon>
        <taxon>Pentapetalae</taxon>
        <taxon>rosids</taxon>
        <taxon>malvids</taxon>
        <taxon>Malvales</taxon>
        <taxon>Malvaceae</taxon>
        <taxon>Malvoideae</taxon>
        <taxon>Gossypium</taxon>
    </lineage>
</organism>
<gene>
    <name evidence="1" type="ORF">Gotri_016172</name>
</gene>
<dbReference type="EMBL" id="JABEZW010000006">
    <property type="protein sequence ID" value="MBA0767263.1"/>
    <property type="molecule type" value="Genomic_DNA"/>
</dbReference>
<evidence type="ECO:0000313" key="1">
    <source>
        <dbReference type="EMBL" id="MBA0767263.1"/>
    </source>
</evidence>
<dbReference type="PANTHER" id="PTHR46100">
    <property type="entry name" value="IMP2'P"/>
    <property type="match status" value="1"/>
</dbReference>
<evidence type="ECO:0000313" key="2">
    <source>
        <dbReference type="Proteomes" id="UP000593568"/>
    </source>
</evidence>